<dbReference type="RefSeq" id="WP_131982523.1">
    <property type="nucleotide sequence ID" value="NZ_SMKL01000021.1"/>
</dbReference>
<comment type="caution">
    <text evidence="1">Lacks conserved residue(s) required for the propagation of feature annotation.</text>
</comment>
<evidence type="ECO:0000259" key="3">
    <source>
        <dbReference type="Pfam" id="PF00082"/>
    </source>
</evidence>
<evidence type="ECO:0000313" key="4">
    <source>
        <dbReference type="EMBL" id="TDC51647.1"/>
    </source>
</evidence>
<dbReference type="EMBL" id="SMKL01000021">
    <property type="protein sequence ID" value="TDC51647.1"/>
    <property type="molecule type" value="Genomic_DNA"/>
</dbReference>
<dbReference type="InterPro" id="IPR036852">
    <property type="entry name" value="Peptidase_S8/S53_dom_sf"/>
</dbReference>
<comment type="similarity">
    <text evidence="1">Belongs to the peptidase S8 family.</text>
</comment>
<sequence length="368" mass="38407">MFDQNHRLMEEIQRLHRNIPARPDAFELGVRWHPSGVGVDYLYRQGQLICRAADLPAAMDAFDTIGQPRPDVSDGPASLCVLGIGGRDAADMADALAEALGRGDVVTPNHVLDSQVRMSMCPATEPVPSGGPVRDLPEPAGTRRVDVTVVDTGFVHALAGQDGYTRFSAVSAESRADAQVYADGTDRIQAYGGHGTAAAARLLAVSGAESTTVHVDSCLVGGAVDEVTVVEALTAAVESGADVVSLQAGMYTREHVASVAFAAFHDEVLAAHPDTVVVAAAGNNGSGEKFWPAAFDWVTGVGGLTEDGSARADWSNHGDWVDVYAPGDDVTVPFPNGTYEYHGGVTAESPAATPSGPAPRSRPRRSPA</sequence>
<dbReference type="AlphaFoldDB" id="A0A4R4RPA4"/>
<dbReference type="Gene3D" id="3.40.50.200">
    <property type="entry name" value="Peptidase S8/S53 domain"/>
    <property type="match status" value="1"/>
</dbReference>
<gene>
    <name evidence="4" type="ORF">E1212_11675</name>
</gene>
<evidence type="ECO:0000313" key="5">
    <source>
        <dbReference type="Proteomes" id="UP000295621"/>
    </source>
</evidence>
<organism evidence="4 5">
    <name type="scientific">Jiangella ureilytica</name>
    <dbReference type="NCBI Taxonomy" id="2530374"/>
    <lineage>
        <taxon>Bacteria</taxon>
        <taxon>Bacillati</taxon>
        <taxon>Actinomycetota</taxon>
        <taxon>Actinomycetes</taxon>
        <taxon>Jiangellales</taxon>
        <taxon>Jiangellaceae</taxon>
        <taxon>Jiangella</taxon>
    </lineage>
</organism>
<keyword evidence="5" id="KW-1185">Reference proteome</keyword>
<dbReference type="PROSITE" id="PS51892">
    <property type="entry name" value="SUBTILASE"/>
    <property type="match status" value="1"/>
</dbReference>
<feature type="compositionally biased region" description="Low complexity" evidence="2">
    <location>
        <begin position="349"/>
        <end position="359"/>
    </location>
</feature>
<dbReference type="SUPFAM" id="SSF52743">
    <property type="entry name" value="Subtilisin-like"/>
    <property type="match status" value="1"/>
</dbReference>
<dbReference type="GO" id="GO:0004252">
    <property type="term" value="F:serine-type endopeptidase activity"/>
    <property type="evidence" value="ECO:0007669"/>
    <property type="project" value="InterPro"/>
</dbReference>
<name>A0A4R4RPA4_9ACTN</name>
<feature type="region of interest" description="Disordered" evidence="2">
    <location>
        <begin position="341"/>
        <end position="368"/>
    </location>
</feature>
<reference evidence="4 5" key="1">
    <citation type="submission" date="2019-02" db="EMBL/GenBank/DDBJ databases">
        <title>Draft genome sequences of novel Actinobacteria.</title>
        <authorList>
            <person name="Sahin N."/>
            <person name="Ay H."/>
            <person name="Saygin H."/>
        </authorList>
    </citation>
    <scope>NUCLEOTIDE SEQUENCE [LARGE SCALE GENOMIC DNA]</scope>
    <source>
        <strain evidence="4 5">KC603</strain>
    </source>
</reference>
<comment type="caution">
    <text evidence="4">The sequence shown here is derived from an EMBL/GenBank/DDBJ whole genome shotgun (WGS) entry which is preliminary data.</text>
</comment>
<dbReference type="Pfam" id="PF00082">
    <property type="entry name" value="Peptidase_S8"/>
    <property type="match status" value="1"/>
</dbReference>
<proteinExistence type="inferred from homology"/>
<dbReference type="CDD" id="cd00306">
    <property type="entry name" value="Peptidases_S8_S53"/>
    <property type="match status" value="1"/>
</dbReference>
<accession>A0A4R4RPA4</accession>
<dbReference type="GO" id="GO:0006508">
    <property type="term" value="P:proteolysis"/>
    <property type="evidence" value="ECO:0007669"/>
    <property type="project" value="InterPro"/>
</dbReference>
<feature type="domain" description="Peptidase S8/S53" evidence="3">
    <location>
        <begin position="145"/>
        <end position="339"/>
    </location>
</feature>
<dbReference type="InterPro" id="IPR000209">
    <property type="entry name" value="Peptidase_S8/S53_dom"/>
</dbReference>
<dbReference type="Proteomes" id="UP000295621">
    <property type="component" value="Unassembled WGS sequence"/>
</dbReference>
<evidence type="ECO:0000256" key="2">
    <source>
        <dbReference type="SAM" id="MobiDB-lite"/>
    </source>
</evidence>
<dbReference type="OrthoDB" id="5177045at2"/>
<evidence type="ECO:0000256" key="1">
    <source>
        <dbReference type="PROSITE-ProRule" id="PRU01240"/>
    </source>
</evidence>
<protein>
    <recommendedName>
        <fullName evidence="3">Peptidase S8/S53 domain-containing protein</fullName>
    </recommendedName>
</protein>